<keyword evidence="2" id="KW-1185">Reference proteome</keyword>
<dbReference type="OrthoDB" id="10011777at2759"/>
<dbReference type="EMBL" id="LGRB01000020">
    <property type="protein sequence ID" value="OCT45021.1"/>
    <property type="molecule type" value="Genomic_DNA"/>
</dbReference>
<evidence type="ECO:0000313" key="1">
    <source>
        <dbReference type="EMBL" id="OCT45021.1"/>
    </source>
</evidence>
<dbReference type="Gene3D" id="3.30.70.100">
    <property type="match status" value="1"/>
</dbReference>
<dbReference type="AlphaFoldDB" id="A0A1C1C973"/>
<comment type="caution">
    <text evidence="1">The sequence shown here is derived from an EMBL/GenBank/DDBJ whole genome shotgun (WGS) entry which is preliminary data.</text>
</comment>
<dbReference type="InterPro" id="IPR011008">
    <property type="entry name" value="Dimeric_a/b-barrel"/>
</dbReference>
<dbReference type="Proteomes" id="UP000094526">
    <property type="component" value="Unassembled WGS sequence"/>
</dbReference>
<reference evidence="2" key="1">
    <citation type="submission" date="2015-07" db="EMBL/GenBank/DDBJ databases">
        <authorList>
            <person name="Teixeira M.M."/>
            <person name="Souza R.C."/>
            <person name="Almeida L.G."/>
            <person name="Vicente V.A."/>
            <person name="de Hoog S."/>
            <person name="Bocca A.L."/>
            <person name="de Almeida S.R."/>
            <person name="Vasconcelos A.T."/>
            <person name="Felipe M.S."/>
        </authorList>
    </citation>
    <scope>NUCLEOTIDE SEQUENCE [LARGE SCALE GENOMIC DNA]</scope>
    <source>
        <strain evidence="2">KSF</strain>
    </source>
</reference>
<dbReference type="SUPFAM" id="SSF54909">
    <property type="entry name" value="Dimeric alpha+beta barrel"/>
    <property type="match status" value="1"/>
</dbReference>
<organism evidence="1 2">
    <name type="scientific">Cladophialophora carrionii</name>
    <dbReference type="NCBI Taxonomy" id="86049"/>
    <lineage>
        <taxon>Eukaryota</taxon>
        <taxon>Fungi</taxon>
        <taxon>Dikarya</taxon>
        <taxon>Ascomycota</taxon>
        <taxon>Pezizomycotina</taxon>
        <taxon>Eurotiomycetes</taxon>
        <taxon>Chaetothyriomycetidae</taxon>
        <taxon>Chaetothyriales</taxon>
        <taxon>Herpotrichiellaceae</taxon>
        <taxon>Cladophialophora</taxon>
    </lineage>
</organism>
<name>A0A1C1C973_9EURO</name>
<proteinExistence type="predicted"/>
<gene>
    <name evidence="1" type="ORF">CLCR_06392</name>
</gene>
<dbReference type="VEuPathDB" id="FungiDB:G647_07694"/>
<protein>
    <recommendedName>
        <fullName evidence="3">ABM domain-containing protein</fullName>
    </recommendedName>
</protein>
<evidence type="ECO:0008006" key="3">
    <source>
        <dbReference type="Google" id="ProtNLM"/>
    </source>
</evidence>
<evidence type="ECO:0000313" key="2">
    <source>
        <dbReference type="Proteomes" id="UP000094526"/>
    </source>
</evidence>
<accession>A0A1C1C973</accession>
<dbReference type="VEuPathDB" id="FungiDB:CLCR_06392"/>
<sequence>MSSSTGTGSPPGPNVMVHVFPKPGKESRVEELIVQASDQVRVHEPWISLYRYYRVKRDVSDAEYIIVFHIEDTSRLTSRAEMPHHQAIAQANREEDLLREPLKYSVLEEMGFWKR</sequence>